<reference evidence="1 2" key="1">
    <citation type="submission" date="2024-05" db="EMBL/GenBank/DDBJ databases">
        <title>A draft genome resource for the thread blight pathogen Marasmius tenuissimus strain MS-2.</title>
        <authorList>
            <person name="Yulfo-Soto G.E."/>
            <person name="Baruah I.K."/>
            <person name="Amoako-Attah I."/>
            <person name="Bukari Y."/>
            <person name="Meinhardt L.W."/>
            <person name="Bailey B.A."/>
            <person name="Cohen S.P."/>
        </authorList>
    </citation>
    <scope>NUCLEOTIDE SEQUENCE [LARGE SCALE GENOMIC DNA]</scope>
    <source>
        <strain evidence="1 2">MS-2</strain>
    </source>
</reference>
<proteinExistence type="predicted"/>
<organism evidence="1 2">
    <name type="scientific">Marasmius tenuissimus</name>
    <dbReference type="NCBI Taxonomy" id="585030"/>
    <lineage>
        <taxon>Eukaryota</taxon>
        <taxon>Fungi</taxon>
        <taxon>Dikarya</taxon>
        <taxon>Basidiomycota</taxon>
        <taxon>Agaricomycotina</taxon>
        <taxon>Agaricomycetes</taxon>
        <taxon>Agaricomycetidae</taxon>
        <taxon>Agaricales</taxon>
        <taxon>Marasmiineae</taxon>
        <taxon>Marasmiaceae</taxon>
        <taxon>Marasmius</taxon>
    </lineage>
</organism>
<dbReference type="EMBL" id="JBBXMP010000594">
    <property type="protein sequence ID" value="KAL0057305.1"/>
    <property type="molecule type" value="Genomic_DNA"/>
</dbReference>
<evidence type="ECO:0000313" key="2">
    <source>
        <dbReference type="Proteomes" id="UP001437256"/>
    </source>
</evidence>
<dbReference type="Proteomes" id="UP001437256">
    <property type="component" value="Unassembled WGS sequence"/>
</dbReference>
<gene>
    <name evidence="1" type="ORF">AAF712_016059</name>
</gene>
<evidence type="ECO:0000313" key="1">
    <source>
        <dbReference type="EMBL" id="KAL0057305.1"/>
    </source>
</evidence>
<evidence type="ECO:0008006" key="3">
    <source>
        <dbReference type="Google" id="ProtNLM"/>
    </source>
</evidence>
<comment type="caution">
    <text evidence="1">The sequence shown here is derived from an EMBL/GenBank/DDBJ whole genome shotgun (WGS) entry which is preliminary data.</text>
</comment>
<accession>A0ABR2Z7S2</accession>
<keyword evidence="2" id="KW-1185">Reference proteome</keyword>
<protein>
    <recommendedName>
        <fullName evidence="3">F-box domain-containing protein</fullName>
    </recommendedName>
</protein>
<name>A0ABR2Z7S2_9AGAR</name>
<sequence length="291" mass="33221">MSFSSSLANLLFEMENIAIRIFSLIPMDDLLSLASCSSDLKAAFEARLTIQGIQTIESRLDCNPEDLQTLLLDSYALLTEVSTDVLVPWDRFRLIEIFLHNKNFRRVEFVKDEKSSASRTLYAHGRLPKVSVTAAPASSFWLPFLKFQGTMSANFVSATTVFTMYPELTFNRLNLMRNTALHLVAEHDIEHTRAQRLGFESFRHNGFRQTSGVLEYCPGLVRTLRGARGIMAIPWGHLPDQCARYEDFYRTAFVRGFSDDFFACGWQFATWCSNDSCDFRRLMNLPGLDSM</sequence>